<comment type="subcellular location">
    <subcellularLocation>
        <location evidence="1">Cell membrane</location>
        <topology evidence="1">Multi-pass membrane protein</topology>
    </subcellularLocation>
</comment>
<dbReference type="CDD" id="cd06261">
    <property type="entry name" value="TM_PBP2"/>
    <property type="match status" value="1"/>
</dbReference>
<evidence type="ECO:0000256" key="3">
    <source>
        <dbReference type="ARBA" id="ARBA00022475"/>
    </source>
</evidence>
<accession>A0A382KY87</accession>
<keyword evidence="6 7" id="KW-0472">Membrane</keyword>
<dbReference type="PANTHER" id="PTHR30183">
    <property type="entry name" value="MOLYBDENUM TRANSPORT SYSTEM PERMEASE PROTEIN MODB"/>
    <property type="match status" value="1"/>
</dbReference>
<gene>
    <name evidence="9" type="ORF">METZ01_LOCUS282143</name>
</gene>
<dbReference type="PROSITE" id="PS50928">
    <property type="entry name" value="ABC_TM1"/>
    <property type="match status" value="1"/>
</dbReference>
<keyword evidence="2" id="KW-0813">Transport</keyword>
<feature type="transmembrane region" description="Helical" evidence="7">
    <location>
        <begin position="251"/>
        <end position="269"/>
    </location>
</feature>
<evidence type="ECO:0000256" key="2">
    <source>
        <dbReference type="ARBA" id="ARBA00022448"/>
    </source>
</evidence>
<keyword evidence="4 7" id="KW-0812">Transmembrane</keyword>
<dbReference type="InterPro" id="IPR000515">
    <property type="entry name" value="MetI-like"/>
</dbReference>
<reference evidence="9" key="1">
    <citation type="submission" date="2018-05" db="EMBL/GenBank/DDBJ databases">
        <authorList>
            <person name="Lanie J.A."/>
            <person name="Ng W.-L."/>
            <person name="Kazmierczak K.M."/>
            <person name="Andrzejewski T.M."/>
            <person name="Davidsen T.M."/>
            <person name="Wayne K.J."/>
            <person name="Tettelin H."/>
            <person name="Glass J.I."/>
            <person name="Rusch D."/>
            <person name="Podicherti R."/>
            <person name="Tsui H.-C.T."/>
            <person name="Winkler M.E."/>
        </authorList>
    </citation>
    <scope>NUCLEOTIDE SEQUENCE</scope>
</reference>
<evidence type="ECO:0000256" key="4">
    <source>
        <dbReference type="ARBA" id="ARBA00022692"/>
    </source>
</evidence>
<dbReference type="SUPFAM" id="SSF161098">
    <property type="entry name" value="MetI-like"/>
    <property type="match status" value="1"/>
</dbReference>
<dbReference type="FunFam" id="1.10.3720.10:FF:000088">
    <property type="entry name" value="Iron(III) ABC transporter, permease protein"/>
    <property type="match status" value="1"/>
</dbReference>
<sequence length="319" mass="34812">MTFQDKFSSVGSGVRWWRPDLWQIVSLLIAILVSIPALVVLVHLGFPMGEVWQHLADTVLLRYVRNTAWLALGVGSIGFIIGGGTAWLCANCRFPGRSIFKWALLLPLAVPTYAIAFSYAGLLEYAGPLQTSLRSAFGWSRGDYWFPEIRSLPGAIIVMACVLYPYVYLLGLAAFTGQSSNASEISRTLGKGPWVTFFRVTLPLARPAMIAGTALMIMEALSDFGAVQYLGVDTFTTGIYRTWFALGAPQAAAQLSAILLLFVFATMLAEQWSRGRARFYQVTGRDRLSAGIELRGTRALLAVIACLVPLSLGFLIPSA</sequence>
<feature type="transmembrane region" description="Helical" evidence="7">
    <location>
        <begin position="196"/>
        <end position="218"/>
    </location>
</feature>
<feature type="transmembrane region" description="Helical" evidence="7">
    <location>
        <begin position="66"/>
        <end position="90"/>
    </location>
</feature>
<dbReference type="GO" id="GO:0055085">
    <property type="term" value="P:transmembrane transport"/>
    <property type="evidence" value="ECO:0007669"/>
    <property type="project" value="InterPro"/>
</dbReference>
<dbReference type="InterPro" id="IPR035906">
    <property type="entry name" value="MetI-like_sf"/>
</dbReference>
<keyword evidence="3" id="KW-1003">Cell membrane</keyword>
<protein>
    <recommendedName>
        <fullName evidence="8">ABC transmembrane type-1 domain-containing protein</fullName>
    </recommendedName>
</protein>
<dbReference type="PANTHER" id="PTHR30183:SF2">
    <property type="entry name" value="IRON UTILIZATION PROTEIN"/>
    <property type="match status" value="1"/>
</dbReference>
<evidence type="ECO:0000256" key="1">
    <source>
        <dbReference type="ARBA" id="ARBA00004651"/>
    </source>
</evidence>
<dbReference type="Gene3D" id="1.10.3720.10">
    <property type="entry name" value="MetI-like"/>
    <property type="match status" value="1"/>
</dbReference>
<dbReference type="GO" id="GO:0005886">
    <property type="term" value="C:plasma membrane"/>
    <property type="evidence" value="ECO:0007669"/>
    <property type="project" value="UniProtKB-SubCell"/>
</dbReference>
<feature type="transmembrane region" description="Helical" evidence="7">
    <location>
        <begin position="154"/>
        <end position="175"/>
    </location>
</feature>
<evidence type="ECO:0000256" key="5">
    <source>
        <dbReference type="ARBA" id="ARBA00022989"/>
    </source>
</evidence>
<evidence type="ECO:0000256" key="6">
    <source>
        <dbReference type="ARBA" id="ARBA00023136"/>
    </source>
</evidence>
<dbReference type="Pfam" id="PF00528">
    <property type="entry name" value="BPD_transp_1"/>
    <property type="match status" value="1"/>
</dbReference>
<evidence type="ECO:0000259" key="8">
    <source>
        <dbReference type="PROSITE" id="PS50928"/>
    </source>
</evidence>
<feature type="transmembrane region" description="Helical" evidence="7">
    <location>
        <begin position="21"/>
        <end position="46"/>
    </location>
</feature>
<feature type="non-terminal residue" evidence="9">
    <location>
        <position position="319"/>
    </location>
</feature>
<dbReference type="EMBL" id="UINC01083512">
    <property type="protein sequence ID" value="SVC29289.1"/>
    <property type="molecule type" value="Genomic_DNA"/>
</dbReference>
<name>A0A382KY87_9ZZZZ</name>
<feature type="domain" description="ABC transmembrane type-1" evidence="8">
    <location>
        <begin position="64"/>
        <end position="270"/>
    </location>
</feature>
<proteinExistence type="predicted"/>
<evidence type="ECO:0000313" key="9">
    <source>
        <dbReference type="EMBL" id="SVC29289.1"/>
    </source>
</evidence>
<dbReference type="AlphaFoldDB" id="A0A382KY87"/>
<feature type="transmembrane region" description="Helical" evidence="7">
    <location>
        <begin position="102"/>
        <end position="122"/>
    </location>
</feature>
<keyword evidence="5 7" id="KW-1133">Transmembrane helix</keyword>
<organism evidence="9">
    <name type="scientific">marine metagenome</name>
    <dbReference type="NCBI Taxonomy" id="408172"/>
    <lineage>
        <taxon>unclassified sequences</taxon>
        <taxon>metagenomes</taxon>
        <taxon>ecological metagenomes</taxon>
    </lineage>
</organism>
<feature type="transmembrane region" description="Helical" evidence="7">
    <location>
        <begin position="299"/>
        <end position="316"/>
    </location>
</feature>
<evidence type="ECO:0000256" key="7">
    <source>
        <dbReference type="SAM" id="Phobius"/>
    </source>
</evidence>